<protein>
    <recommendedName>
        <fullName evidence="2">Flagellar Assembly Protein A N-terminal region domain-containing protein</fullName>
    </recommendedName>
</protein>
<keyword evidence="1" id="KW-0175">Coiled coil</keyword>
<dbReference type="PANTHER" id="PTHR38032">
    <property type="entry name" value="POLYMERASE-RELATED"/>
    <property type="match status" value="1"/>
</dbReference>
<feature type="coiled-coil region" evidence="1">
    <location>
        <begin position="412"/>
        <end position="446"/>
    </location>
</feature>
<dbReference type="Pfam" id="PF20250">
    <property type="entry name" value="FapA_N"/>
    <property type="match status" value="1"/>
</dbReference>
<proteinExistence type="predicted"/>
<dbReference type="Pfam" id="PF03961">
    <property type="entry name" value="FapA"/>
    <property type="match status" value="1"/>
</dbReference>
<dbReference type="InterPro" id="IPR046866">
    <property type="entry name" value="FapA_N"/>
</dbReference>
<dbReference type="InterPro" id="IPR005646">
    <property type="entry name" value="FapA"/>
</dbReference>
<dbReference type="PANTHER" id="PTHR38032:SF1">
    <property type="entry name" value="RNA-BINDING PROTEIN KHPB N-TERMINAL DOMAIN-CONTAINING PROTEIN"/>
    <property type="match status" value="1"/>
</dbReference>
<gene>
    <name evidence="3" type="ORF">METZ01_LOCUS5834</name>
</gene>
<dbReference type="InterPro" id="IPR046865">
    <property type="entry name" value="FapA_b_solenoid"/>
</dbReference>
<evidence type="ECO:0000313" key="3">
    <source>
        <dbReference type="EMBL" id="SUZ52980.1"/>
    </source>
</evidence>
<feature type="domain" description="Flagellar Assembly Protein A N-terminal region" evidence="2">
    <location>
        <begin position="76"/>
        <end position="243"/>
    </location>
</feature>
<name>A0A381NEG0_9ZZZZ</name>
<sequence length="553" mass="61170">MPKADLYKISITDGKVLLRIPQQLIGAETANMDDIQAELHLMDVDYVPEQLQEIYERTSGEFDFLTDFKTTGFTLQIELSKDEAKAYLNIIPPKEEEEPLTLERIISALKENNILLGINNKSIEKIIAEKIYYEPVIVASGKETVQGKHGFPELLFLPKKSRPAPGTRVNLREVPVLQKVQQGQELVRIETATMGEDGYTITGKLISSTPGKQFRIRPGRNTRYNPEGTHIIATKSGVVCLNNDSISVENVKVVEKVDASTGHVRFDGIVSIRGNVSDRCSVEAVRIDIGGSVGKARLRSIGEIRVAQGLKGAIVQCGSTLHANNMTDTQASVGEHALVDEFVVNSKIYCGSTLQVTSAKGYVSGGVLQAGNLIRLPNIGLPGTDEPNEDGEYPENELPQTILEVGISLNNRKQFNELEKQAQESLNSLQDDLKEITTILEELQEIGWDETKFSTLTDLESKANKNVSNTFSDLRKREAQDGINELNKSTNGGAVFITGKIPAGTAINVRRSRYNVRTRTTDKVYSFEENGIQASPCKELLKLYQEYFLKLQV</sequence>
<evidence type="ECO:0000259" key="2">
    <source>
        <dbReference type="Pfam" id="PF20250"/>
    </source>
</evidence>
<reference evidence="3" key="1">
    <citation type="submission" date="2018-05" db="EMBL/GenBank/DDBJ databases">
        <authorList>
            <person name="Lanie J.A."/>
            <person name="Ng W.-L."/>
            <person name="Kazmierczak K.M."/>
            <person name="Andrzejewski T.M."/>
            <person name="Davidsen T.M."/>
            <person name="Wayne K.J."/>
            <person name="Tettelin H."/>
            <person name="Glass J.I."/>
            <person name="Rusch D."/>
            <person name="Podicherti R."/>
            <person name="Tsui H.-C.T."/>
            <person name="Winkler M.E."/>
        </authorList>
    </citation>
    <scope>NUCLEOTIDE SEQUENCE</scope>
</reference>
<accession>A0A381NEG0</accession>
<dbReference type="EMBL" id="UINC01000307">
    <property type="protein sequence ID" value="SUZ52980.1"/>
    <property type="molecule type" value="Genomic_DNA"/>
</dbReference>
<organism evidence="3">
    <name type="scientific">marine metagenome</name>
    <dbReference type="NCBI Taxonomy" id="408172"/>
    <lineage>
        <taxon>unclassified sequences</taxon>
        <taxon>metagenomes</taxon>
        <taxon>ecological metagenomes</taxon>
    </lineage>
</organism>
<evidence type="ECO:0000256" key="1">
    <source>
        <dbReference type="SAM" id="Coils"/>
    </source>
</evidence>
<dbReference type="AlphaFoldDB" id="A0A381NEG0"/>